<comment type="caution">
    <text evidence="2">The sequence shown here is derived from an EMBL/GenBank/DDBJ whole genome shotgun (WGS) entry which is preliminary data.</text>
</comment>
<dbReference type="Proteomes" id="UP000233482">
    <property type="component" value="Unassembled WGS sequence"/>
</dbReference>
<proteinExistence type="predicted"/>
<dbReference type="EMBL" id="PIXC01000012">
    <property type="protein sequence ID" value="PKE26184.1"/>
    <property type="molecule type" value="Genomic_DNA"/>
</dbReference>
<feature type="transmembrane region" description="Helical" evidence="1">
    <location>
        <begin position="7"/>
        <end position="27"/>
    </location>
</feature>
<sequence>MKTNKDVILISLSIFIGALLVQFFMSFVTTNSVWEWSEISKNVIPFGTFFLVVLYIIKEYNTRKINRNN</sequence>
<keyword evidence="1" id="KW-0812">Transmembrane</keyword>
<evidence type="ECO:0000256" key="1">
    <source>
        <dbReference type="SAM" id="Phobius"/>
    </source>
</evidence>
<protein>
    <submittedName>
        <fullName evidence="2">Uncharacterized protein</fullName>
    </submittedName>
</protein>
<evidence type="ECO:0000313" key="2">
    <source>
        <dbReference type="EMBL" id="PKE26184.1"/>
    </source>
</evidence>
<reference evidence="2 3" key="1">
    <citation type="submission" date="2017-12" db="EMBL/GenBank/DDBJ databases">
        <title>Genomics of Macrococcus caseolyticus.</title>
        <authorList>
            <person name="MacFadyen A.C."/>
            <person name="Paterson G.K."/>
        </authorList>
    </citation>
    <scope>NUCLEOTIDE SEQUENCE [LARGE SCALE GENOMIC DNA]</scope>
    <source>
        <strain evidence="2 3">5788_EF188</strain>
    </source>
</reference>
<evidence type="ECO:0000313" key="3">
    <source>
        <dbReference type="Proteomes" id="UP000233482"/>
    </source>
</evidence>
<accession>A0A855GJT6</accession>
<keyword evidence="1" id="KW-1133">Transmembrane helix</keyword>
<name>A0A855GJT6_9STAP</name>
<feature type="transmembrane region" description="Helical" evidence="1">
    <location>
        <begin position="39"/>
        <end position="57"/>
    </location>
</feature>
<keyword evidence="1" id="KW-0472">Membrane</keyword>
<dbReference type="RefSeq" id="WP_101030770.1">
    <property type="nucleotide sequence ID" value="NZ_CP073801.1"/>
</dbReference>
<dbReference type="AlphaFoldDB" id="A0A855GJT6"/>
<organism evidence="2 3">
    <name type="scientific">Macrococcoides caseolyticum</name>
    <dbReference type="NCBI Taxonomy" id="69966"/>
    <lineage>
        <taxon>Bacteria</taxon>
        <taxon>Bacillati</taxon>
        <taxon>Bacillota</taxon>
        <taxon>Bacilli</taxon>
        <taxon>Bacillales</taxon>
        <taxon>Staphylococcaceae</taxon>
        <taxon>Macrococcoides</taxon>
    </lineage>
</organism>
<gene>
    <name evidence="2" type="ORF">CW686_06655</name>
</gene>